<dbReference type="EMBL" id="JBHSAY010000029">
    <property type="protein sequence ID" value="MFC4136384.1"/>
    <property type="molecule type" value="Genomic_DNA"/>
</dbReference>
<reference evidence="3" key="1">
    <citation type="journal article" date="2019" name="Int. J. Syst. Evol. Microbiol.">
        <title>The Global Catalogue of Microorganisms (GCM) 10K type strain sequencing project: providing services to taxonomists for standard genome sequencing and annotation.</title>
        <authorList>
            <consortium name="The Broad Institute Genomics Platform"/>
            <consortium name="The Broad Institute Genome Sequencing Center for Infectious Disease"/>
            <person name="Wu L."/>
            <person name="Ma J."/>
        </authorList>
    </citation>
    <scope>NUCLEOTIDE SEQUENCE [LARGE SCALE GENOMIC DNA]</scope>
    <source>
        <strain evidence="3">CGMCC 4.7289</strain>
    </source>
</reference>
<organism evidence="2 3">
    <name type="scientific">Hamadaea flava</name>
    <dbReference type="NCBI Taxonomy" id="1742688"/>
    <lineage>
        <taxon>Bacteria</taxon>
        <taxon>Bacillati</taxon>
        <taxon>Actinomycetota</taxon>
        <taxon>Actinomycetes</taxon>
        <taxon>Micromonosporales</taxon>
        <taxon>Micromonosporaceae</taxon>
        <taxon>Hamadaea</taxon>
    </lineage>
</organism>
<accession>A0ABV8M0Z6</accession>
<evidence type="ECO:0000313" key="2">
    <source>
        <dbReference type="EMBL" id="MFC4136384.1"/>
    </source>
</evidence>
<protein>
    <submittedName>
        <fullName evidence="2">Uncharacterized protein</fullName>
    </submittedName>
</protein>
<evidence type="ECO:0000256" key="1">
    <source>
        <dbReference type="SAM" id="MobiDB-lite"/>
    </source>
</evidence>
<proteinExistence type="predicted"/>
<evidence type="ECO:0000313" key="3">
    <source>
        <dbReference type="Proteomes" id="UP001595816"/>
    </source>
</evidence>
<name>A0ABV8M0Z6_9ACTN</name>
<dbReference type="RefSeq" id="WP_253750879.1">
    <property type="nucleotide sequence ID" value="NZ_JAMZDZ010000001.1"/>
</dbReference>
<comment type="caution">
    <text evidence="2">The sequence shown here is derived from an EMBL/GenBank/DDBJ whole genome shotgun (WGS) entry which is preliminary data.</text>
</comment>
<feature type="region of interest" description="Disordered" evidence="1">
    <location>
        <begin position="143"/>
        <end position="166"/>
    </location>
</feature>
<keyword evidence="3" id="KW-1185">Reference proteome</keyword>
<gene>
    <name evidence="2" type="ORF">ACFOZ4_37745</name>
</gene>
<dbReference type="Proteomes" id="UP001595816">
    <property type="component" value="Unassembled WGS sequence"/>
</dbReference>
<sequence>MPPADAEPDVLAASLADRLTALTFADRTTDEVTQVLLDEIAAWAHDRGWRVYRRAASVARLPPPYDRQHSYLDIACARPDGGPVVIEVDHTDRRRTVDKLLEEAAAGRTPIWVRWSSRAIATPPDPVRLVAVPVTTVRGLHSRRHDLPVPTHSAADLGDTEQPDLF</sequence>